<protein>
    <recommendedName>
        <fullName evidence="1">CD-NTase-associated protein 12/Pycsar effector protein TIR domain-containing protein</fullName>
    </recommendedName>
</protein>
<proteinExistence type="predicted"/>
<evidence type="ECO:0000259" key="1">
    <source>
        <dbReference type="Pfam" id="PF10137"/>
    </source>
</evidence>
<sequence length="276" mass="30768">MRKPRLFIASSSESLAIAEAVNVNLDHEFEITVWKNGTFKLSSSTIDDLVEKSSFVDFALFIFAPDDISEIRSRKEHVVRDNVIFEMGLFVGAIGKSRSFILKPRGIEMHLPTDLLGVTPADYDAGRSDGDLVSATNRACSLIKSEVERLGIINHAALSESKKIMVNPTTYELKEQDYRFLAACLQSHTADPVGLPFHRISNSFRGANEAALQISLIKLERMGYLSKTVETDHQDGYDFYAYSITEMGIDELLKNEDALQPKAPAPPESFDDDIPF</sequence>
<gene>
    <name evidence="2" type="ordered locus">TERTU_1791</name>
</gene>
<dbReference type="HOGENOM" id="CLU_1000757_0_0_6"/>
<dbReference type="EMBL" id="CP001614">
    <property type="protein sequence ID" value="ACR11906.1"/>
    <property type="molecule type" value="Genomic_DNA"/>
</dbReference>
<reference evidence="2 3" key="1">
    <citation type="journal article" date="2009" name="PLoS ONE">
        <title>The complete genome of Teredinibacter turnerae T7901: an intracellular endosymbiont of marine wood-boring bivalves (shipworms).</title>
        <authorList>
            <person name="Yang J.C."/>
            <person name="Madupu R."/>
            <person name="Durkin A.S."/>
            <person name="Ekborg N.A."/>
            <person name="Pedamallu C.S."/>
            <person name="Hostetler J.B."/>
            <person name="Radune D."/>
            <person name="Toms B.S."/>
            <person name="Henrissat B."/>
            <person name="Coutinho P.M."/>
            <person name="Schwarz S."/>
            <person name="Field L."/>
            <person name="Trindade-Silva A.E."/>
            <person name="Soares C.A.G."/>
            <person name="Elshahawi S."/>
            <person name="Hanora A."/>
            <person name="Schmidt E.W."/>
            <person name="Haygood M.G."/>
            <person name="Posfai J."/>
            <person name="Benner J."/>
            <person name="Madinger C."/>
            <person name="Nove J."/>
            <person name="Anton B."/>
            <person name="Chaudhary K."/>
            <person name="Foster J."/>
            <person name="Holman A."/>
            <person name="Kumar S."/>
            <person name="Lessard P.A."/>
            <person name="Luyten Y.A."/>
            <person name="Slatko B."/>
            <person name="Wood N."/>
            <person name="Wu B."/>
            <person name="Teplitski M."/>
            <person name="Mougous J.D."/>
            <person name="Ward N."/>
            <person name="Eisen J.A."/>
            <person name="Badger J.H."/>
            <person name="Distel D.L."/>
        </authorList>
    </citation>
    <scope>NUCLEOTIDE SEQUENCE [LARGE SCALE GENOMIC DNA]</scope>
    <source>
        <strain evidence="3">ATCC 39867 / T7901</strain>
    </source>
</reference>
<feature type="domain" description="CD-NTase-associated protein 12/Pycsar effector protein TIR" evidence="1">
    <location>
        <begin position="5"/>
        <end position="124"/>
    </location>
</feature>
<dbReference type="Proteomes" id="UP000009080">
    <property type="component" value="Chromosome"/>
</dbReference>
<dbReference type="GO" id="GO:0050135">
    <property type="term" value="F:NADP+ nucleosidase activity"/>
    <property type="evidence" value="ECO:0007669"/>
    <property type="project" value="InterPro"/>
</dbReference>
<evidence type="ECO:0000313" key="2">
    <source>
        <dbReference type="EMBL" id="ACR11906.1"/>
    </source>
</evidence>
<dbReference type="KEGG" id="ttu:TERTU_1791"/>
<dbReference type="AlphaFoldDB" id="C5BHR5"/>
<name>C5BHR5_TERTT</name>
<dbReference type="InterPro" id="IPR019302">
    <property type="entry name" value="CAP12/PCTIR_TIR_dom"/>
</dbReference>
<dbReference type="RefSeq" id="WP_015818018.1">
    <property type="nucleotide sequence ID" value="NC_012997.1"/>
</dbReference>
<organism evidence="2 3">
    <name type="scientific">Teredinibacter turnerae (strain ATCC 39867 / T7901)</name>
    <dbReference type="NCBI Taxonomy" id="377629"/>
    <lineage>
        <taxon>Bacteria</taxon>
        <taxon>Pseudomonadati</taxon>
        <taxon>Pseudomonadota</taxon>
        <taxon>Gammaproteobacteria</taxon>
        <taxon>Cellvibrionales</taxon>
        <taxon>Cellvibrionaceae</taxon>
        <taxon>Teredinibacter</taxon>
    </lineage>
</organism>
<accession>C5BHR5</accession>
<dbReference type="STRING" id="377629.TERTU_1791"/>
<keyword evidence="3" id="KW-1185">Reference proteome</keyword>
<evidence type="ECO:0000313" key="3">
    <source>
        <dbReference type="Proteomes" id="UP000009080"/>
    </source>
</evidence>
<dbReference type="eggNOG" id="COG4271">
    <property type="taxonomic scope" value="Bacteria"/>
</dbReference>
<dbReference type="OrthoDB" id="5497289at2"/>
<dbReference type="Pfam" id="PF10137">
    <property type="entry name" value="CAP12-PCTIR_TIR"/>
    <property type="match status" value="1"/>
</dbReference>